<evidence type="ECO:0000259" key="1">
    <source>
        <dbReference type="Pfam" id="PF20150"/>
    </source>
</evidence>
<keyword evidence="3" id="KW-1185">Reference proteome</keyword>
<dbReference type="EMBL" id="JAGPYM010000002">
    <property type="protein sequence ID" value="KAH6898809.1"/>
    <property type="molecule type" value="Genomic_DNA"/>
</dbReference>
<gene>
    <name evidence="2" type="ORF">B0T10DRAFT_120379</name>
</gene>
<proteinExistence type="predicted"/>
<dbReference type="InterPro" id="IPR045518">
    <property type="entry name" value="2EXR"/>
</dbReference>
<feature type="domain" description="2EXR" evidence="1">
    <location>
        <begin position="5"/>
        <end position="95"/>
    </location>
</feature>
<dbReference type="AlphaFoldDB" id="A0A9P8WIW0"/>
<evidence type="ECO:0000313" key="2">
    <source>
        <dbReference type="EMBL" id="KAH6898809.1"/>
    </source>
</evidence>
<dbReference type="OrthoDB" id="4812806at2759"/>
<protein>
    <recommendedName>
        <fullName evidence="1">2EXR domain-containing protein</fullName>
    </recommendedName>
</protein>
<reference evidence="2 3" key="1">
    <citation type="journal article" date="2021" name="Nat. Commun.">
        <title>Genetic determinants of endophytism in the Arabidopsis root mycobiome.</title>
        <authorList>
            <person name="Mesny F."/>
            <person name="Miyauchi S."/>
            <person name="Thiergart T."/>
            <person name="Pickel B."/>
            <person name="Atanasova L."/>
            <person name="Karlsson M."/>
            <person name="Huettel B."/>
            <person name="Barry K.W."/>
            <person name="Haridas S."/>
            <person name="Chen C."/>
            <person name="Bauer D."/>
            <person name="Andreopoulos W."/>
            <person name="Pangilinan J."/>
            <person name="LaButti K."/>
            <person name="Riley R."/>
            <person name="Lipzen A."/>
            <person name="Clum A."/>
            <person name="Drula E."/>
            <person name="Henrissat B."/>
            <person name="Kohler A."/>
            <person name="Grigoriev I.V."/>
            <person name="Martin F.M."/>
            <person name="Hacquard S."/>
        </authorList>
    </citation>
    <scope>NUCLEOTIDE SEQUENCE [LARGE SCALE GENOMIC DNA]</scope>
    <source>
        <strain evidence="2 3">MPI-CAGE-CH-0241</strain>
    </source>
</reference>
<dbReference type="PANTHER" id="PTHR35910">
    <property type="entry name" value="2EXR DOMAIN-CONTAINING PROTEIN"/>
    <property type="match status" value="1"/>
</dbReference>
<sequence>MPTKFQDFTKLPPELRSMIWMHALPESRVFEILATPQSNSKTPAEYGLTFANSCSEPPPALAAACKESRSIVLRFYKEVTLSRTTKYIDPSRDIILLEPYLLIRRLLRALHFLAQISILKDRISQIALGTSYGFSTGISHPVISGKVSKNNTKMLLGKLSRFPRLEKVLFIIHEEFQFITPKATLAGWNYGLQHFHHSYSRKLEGEFSSSSLHDRWSFHQNELQFYPLKVEDAKDDDVEEFGEEEEEEEHDRLPTNEDWRRFRRRFLRAVYLSGEKNTRPKVARLKVEGANLLWRYNSY</sequence>
<evidence type="ECO:0000313" key="3">
    <source>
        <dbReference type="Proteomes" id="UP000777438"/>
    </source>
</evidence>
<accession>A0A9P8WIW0</accession>
<dbReference type="Pfam" id="PF20150">
    <property type="entry name" value="2EXR"/>
    <property type="match status" value="1"/>
</dbReference>
<organism evidence="2 3">
    <name type="scientific">Thelonectria olida</name>
    <dbReference type="NCBI Taxonomy" id="1576542"/>
    <lineage>
        <taxon>Eukaryota</taxon>
        <taxon>Fungi</taxon>
        <taxon>Dikarya</taxon>
        <taxon>Ascomycota</taxon>
        <taxon>Pezizomycotina</taxon>
        <taxon>Sordariomycetes</taxon>
        <taxon>Hypocreomycetidae</taxon>
        <taxon>Hypocreales</taxon>
        <taxon>Nectriaceae</taxon>
        <taxon>Thelonectria</taxon>
    </lineage>
</organism>
<dbReference type="Proteomes" id="UP000777438">
    <property type="component" value="Unassembled WGS sequence"/>
</dbReference>
<name>A0A9P8WIW0_9HYPO</name>
<comment type="caution">
    <text evidence="2">The sequence shown here is derived from an EMBL/GenBank/DDBJ whole genome shotgun (WGS) entry which is preliminary data.</text>
</comment>
<dbReference type="PANTHER" id="PTHR35910:SF6">
    <property type="entry name" value="2EXR DOMAIN-CONTAINING PROTEIN"/>
    <property type="match status" value="1"/>
</dbReference>